<evidence type="ECO:0000313" key="1">
    <source>
        <dbReference type="EMBL" id="BBX74615.1"/>
    </source>
</evidence>
<dbReference type="Proteomes" id="UP000467236">
    <property type="component" value="Chromosome"/>
</dbReference>
<dbReference type="KEGG" id="mshj:MSHI_25210"/>
<sequence length="114" mass="12760">MALHNEIEFEKRSSPSTWPANGWLYSPNDAGYDRERALFPDDVYGWLTDTQPEQLEQVVKPGSRRYRQAAGPITWTGSSKSSIYRWATAGAMLEICGSAGEGAYLPEWSMKVPS</sequence>
<accession>A0A7I7MQU3</accession>
<organism evidence="1 2">
    <name type="scientific">Mycobacterium shinjukuense</name>
    <dbReference type="NCBI Taxonomy" id="398694"/>
    <lineage>
        <taxon>Bacteria</taxon>
        <taxon>Bacillati</taxon>
        <taxon>Actinomycetota</taxon>
        <taxon>Actinomycetes</taxon>
        <taxon>Mycobacteriales</taxon>
        <taxon>Mycobacteriaceae</taxon>
        <taxon>Mycobacterium</taxon>
    </lineage>
</organism>
<gene>
    <name evidence="1" type="ORF">MSHI_25210</name>
</gene>
<dbReference type="EMBL" id="AP022575">
    <property type="protein sequence ID" value="BBX74615.1"/>
    <property type="molecule type" value="Genomic_DNA"/>
</dbReference>
<name>A0A7I7MQU3_9MYCO</name>
<keyword evidence="2" id="KW-1185">Reference proteome</keyword>
<evidence type="ECO:0000313" key="2">
    <source>
        <dbReference type="Proteomes" id="UP000467236"/>
    </source>
</evidence>
<dbReference type="AlphaFoldDB" id="A0A7I7MQU3"/>
<proteinExistence type="predicted"/>
<dbReference type="RefSeq" id="WP_232065334.1">
    <property type="nucleotide sequence ID" value="NZ_AP022575.1"/>
</dbReference>
<reference evidence="1 2" key="1">
    <citation type="journal article" date="2019" name="Emerg. Microbes Infect.">
        <title>Comprehensive subspecies identification of 175 nontuberculous mycobacteria species based on 7547 genomic profiles.</title>
        <authorList>
            <person name="Matsumoto Y."/>
            <person name="Kinjo T."/>
            <person name="Motooka D."/>
            <person name="Nabeya D."/>
            <person name="Jung N."/>
            <person name="Uechi K."/>
            <person name="Horii T."/>
            <person name="Iida T."/>
            <person name="Fujita J."/>
            <person name="Nakamura S."/>
        </authorList>
    </citation>
    <scope>NUCLEOTIDE SEQUENCE [LARGE SCALE GENOMIC DNA]</scope>
    <source>
        <strain evidence="1 2">JCM 14233</strain>
    </source>
</reference>
<protein>
    <submittedName>
        <fullName evidence="1">Uncharacterized protein</fullName>
    </submittedName>
</protein>